<dbReference type="Gene3D" id="1.20.120.1780">
    <property type="entry name" value="UbiA prenyltransferase"/>
    <property type="match status" value="1"/>
</dbReference>
<comment type="subcellular location">
    <subcellularLocation>
        <location evidence="1">Cell membrane</location>
        <topology evidence="1">Multi-pass membrane protein</topology>
    </subcellularLocation>
</comment>
<protein>
    <submittedName>
        <fullName evidence="6">4-hydroxybenzoate polyprenyltransferase</fullName>
    </submittedName>
</protein>
<evidence type="ECO:0000256" key="3">
    <source>
        <dbReference type="ARBA" id="ARBA00022989"/>
    </source>
</evidence>
<feature type="transmembrane region" description="Helical" evidence="5">
    <location>
        <begin position="56"/>
        <end position="78"/>
    </location>
</feature>
<feature type="transmembrane region" description="Helical" evidence="5">
    <location>
        <begin position="239"/>
        <end position="259"/>
    </location>
</feature>
<dbReference type="Proteomes" id="UP000198882">
    <property type="component" value="Unassembled WGS sequence"/>
</dbReference>
<dbReference type="RefSeq" id="WP_090312091.1">
    <property type="nucleotide sequence ID" value="NZ_FNFE01000009.1"/>
</dbReference>
<reference evidence="7" key="1">
    <citation type="submission" date="2016-10" db="EMBL/GenBank/DDBJ databases">
        <authorList>
            <person name="Varghese N."/>
            <person name="Submissions S."/>
        </authorList>
    </citation>
    <scope>NUCLEOTIDE SEQUENCE [LARGE SCALE GENOMIC DNA]</scope>
    <source>
        <strain evidence="7">B4,CECT 8067,JCM 17497</strain>
    </source>
</reference>
<feature type="transmembrane region" description="Helical" evidence="5">
    <location>
        <begin position="188"/>
        <end position="205"/>
    </location>
</feature>
<evidence type="ECO:0000313" key="6">
    <source>
        <dbReference type="EMBL" id="SDL01197.1"/>
    </source>
</evidence>
<gene>
    <name evidence="6" type="ORF">SAMN04515672_4545</name>
</gene>
<name>A0A1G9GKK9_9EURY</name>
<proteinExistence type="predicted"/>
<keyword evidence="2 5" id="KW-0812">Transmembrane</keyword>
<dbReference type="STRING" id="1095776.SAMN04515672_4545"/>
<feature type="transmembrane region" description="Helical" evidence="5">
    <location>
        <begin position="106"/>
        <end position="124"/>
    </location>
</feature>
<evidence type="ECO:0000256" key="4">
    <source>
        <dbReference type="ARBA" id="ARBA00023136"/>
    </source>
</evidence>
<feature type="transmembrane region" description="Helical" evidence="5">
    <location>
        <begin position="161"/>
        <end position="182"/>
    </location>
</feature>
<evidence type="ECO:0000256" key="5">
    <source>
        <dbReference type="SAM" id="Phobius"/>
    </source>
</evidence>
<keyword evidence="6" id="KW-0808">Transferase</keyword>
<evidence type="ECO:0000313" key="7">
    <source>
        <dbReference type="Proteomes" id="UP000198882"/>
    </source>
</evidence>
<evidence type="ECO:0000256" key="2">
    <source>
        <dbReference type="ARBA" id="ARBA00022692"/>
    </source>
</evidence>
<dbReference type="Pfam" id="PF01040">
    <property type="entry name" value="UbiA"/>
    <property type="match status" value="1"/>
</dbReference>
<feature type="transmembrane region" description="Helical" evidence="5">
    <location>
        <begin position="265"/>
        <end position="283"/>
    </location>
</feature>
<keyword evidence="3 5" id="KW-1133">Transmembrane helix</keyword>
<feature type="transmembrane region" description="Helical" evidence="5">
    <location>
        <begin position="290"/>
        <end position="312"/>
    </location>
</feature>
<keyword evidence="4 5" id="KW-0472">Membrane</keyword>
<dbReference type="InterPro" id="IPR000537">
    <property type="entry name" value="UbiA_prenyltransferase"/>
</dbReference>
<dbReference type="GO" id="GO:0016765">
    <property type="term" value="F:transferase activity, transferring alkyl or aryl (other than methyl) groups"/>
    <property type="evidence" value="ECO:0007669"/>
    <property type="project" value="InterPro"/>
</dbReference>
<dbReference type="AlphaFoldDB" id="A0A1G9GKK9"/>
<feature type="transmembrane region" description="Helical" evidence="5">
    <location>
        <begin position="33"/>
        <end position="50"/>
    </location>
</feature>
<accession>A0A1G9GKK9</accession>
<keyword evidence="7" id="KW-1185">Reference proteome</keyword>
<dbReference type="GO" id="GO:0005886">
    <property type="term" value="C:plasma membrane"/>
    <property type="evidence" value="ECO:0007669"/>
    <property type="project" value="UniProtKB-SubCell"/>
</dbReference>
<dbReference type="CDD" id="cd13967">
    <property type="entry name" value="PT_UbiA_5"/>
    <property type="match status" value="1"/>
</dbReference>
<dbReference type="OrthoDB" id="293340at2157"/>
<sequence length="313" mass="33735">MARKNHTLSDESHTTVARRSSLLARLPSSIGRFWNALVYSSTYLALIAMAEVVIVSVLLSLSLTPAVIVVGLVVFAVYTNDRLADVDTDAVSNPGQAGFVRRYRDALYVLASIAYGLAVALSVLGGPVALAITLLPGVFWVCYATDWIPDSGMRVRRLKDVFLVNTIVVALAWAVTLTFLPLAFADGAVTMSALFVFAYFFLRVFTNTEIPNVRDVEGDRAIGVLTIPVVFGVDRTRRILAGIDCCTAGLVAFAVYAGYIPSVLAVPLLAGIAYSLGITSLVGRYENERLLAKAAECEYLVVFVVLAFVVLLI</sequence>
<organism evidence="6 7">
    <name type="scientific">Natronorubrum texcoconense</name>
    <dbReference type="NCBI Taxonomy" id="1095776"/>
    <lineage>
        <taxon>Archaea</taxon>
        <taxon>Methanobacteriati</taxon>
        <taxon>Methanobacteriota</taxon>
        <taxon>Stenosarchaea group</taxon>
        <taxon>Halobacteria</taxon>
        <taxon>Halobacteriales</taxon>
        <taxon>Natrialbaceae</taxon>
        <taxon>Natronorubrum</taxon>
    </lineage>
</organism>
<evidence type="ECO:0000256" key="1">
    <source>
        <dbReference type="ARBA" id="ARBA00004651"/>
    </source>
</evidence>
<dbReference type="EMBL" id="FNFE01000009">
    <property type="protein sequence ID" value="SDL01197.1"/>
    <property type="molecule type" value="Genomic_DNA"/>
</dbReference>